<accession>A0ABY4ERZ9</accession>
<dbReference type="Proteomes" id="UP000831787">
    <property type="component" value="Chromosome"/>
</dbReference>
<evidence type="ECO:0000313" key="2">
    <source>
        <dbReference type="EMBL" id="UOQ46502.1"/>
    </source>
</evidence>
<reference evidence="2 3" key="1">
    <citation type="submission" date="2022-04" db="EMBL/GenBank/DDBJ databases">
        <title>Halobacillus sp. isolated from saltern.</title>
        <authorList>
            <person name="Won M."/>
            <person name="Lee C.-M."/>
            <person name="Woen H.-Y."/>
            <person name="Kwon S.-W."/>
        </authorList>
    </citation>
    <scope>NUCLEOTIDE SEQUENCE [LARGE SCALE GENOMIC DNA]</scope>
    <source>
        <strain evidence="2 3">SSBR10-3</strain>
    </source>
</reference>
<feature type="transmembrane region" description="Helical" evidence="1">
    <location>
        <begin position="7"/>
        <end position="26"/>
    </location>
</feature>
<feature type="transmembrane region" description="Helical" evidence="1">
    <location>
        <begin position="164"/>
        <end position="181"/>
    </location>
</feature>
<keyword evidence="1" id="KW-0472">Membrane</keyword>
<name>A0ABY4ERZ9_9BACI</name>
<dbReference type="Pfam" id="PF09515">
    <property type="entry name" value="Thia_YuaJ"/>
    <property type="match status" value="1"/>
</dbReference>
<dbReference type="InterPro" id="IPR012651">
    <property type="entry name" value="Thia_Transptr_ThiT"/>
</dbReference>
<feature type="transmembrane region" description="Helical" evidence="1">
    <location>
        <begin position="120"/>
        <end position="144"/>
    </location>
</feature>
<dbReference type="Gene3D" id="1.10.1760.20">
    <property type="match status" value="1"/>
</dbReference>
<evidence type="ECO:0000313" key="3">
    <source>
        <dbReference type="Proteomes" id="UP000831787"/>
    </source>
</evidence>
<organism evidence="2 3">
    <name type="scientific">Halobacillus salinarum</name>
    <dbReference type="NCBI Taxonomy" id="2932257"/>
    <lineage>
        <taxon>Bacteria</taxon>
        <taxon>Bacillati</taxon>
        <taxon>Bacillota</taxon>
        <taxon>Bacilli</taxon>
        <taxon>Bacillales</taxon>
        <taxon>Bacillaceae</taxon>
        <taxon>Halobacillus</taxon>
    </lineage>
</organism>
<dbReference type="NCBIfam" id="TIGR02357">
    <property type="entry name" value="ECF_ThiT_YuaJ"/>
    <property type="match status" value="1"/>
</dbReference>
<gene>
    <name evidence="2" type="primary">thiT</name>
    <name evidence="2" type="ORF">MUN89_15255</name>
</gene>
<keyword evidence="1" id="KW-0812">Transmembrane</keyword>
<feature type="transmembrane region" description="Helical" evidence="1">
    <location>
        <begin position="87"/>
        <end position="108"/>
    </location>
</feature>
<sequence length="190" mass="20875">MRSRRVLFLVEMAIFSAIAVLLDIIPFLSFKLWAQGGSVSFSMVPVLIMAFRWGLKGGLTSGFLLGLYQILLGNAFLVTPVQTFLDYIVAFTLIGLAGLTSAQVAAAAHKNRVKRMVTGIIIGCFIGSLFRFLSHFTAGIVFYGNFAPPGQPVWLYSLIYNGGYMLPDFILSAVLVGLLFVNRPMLVQRK</sequence>
<dbReference type="EMBL" id="CP095073">
    <property type="protein sequence ID" value="UOQ46502.1"/>
    <property type="molecule type" value="Genomic_DNA"/>
</dbReference>
<evidence type="ECO:0000256" key="1">
    <source>
        <dbReference type="SAM" id="Phobius"/>
    </source>
</evidence>
<feature type="transmembrane region" description="Helical" evidence="1">
    <location>
        <begin position="32"/>
        <end position="51"/>
    </location>
</feature>
<feature type="transmembrane region" description="Helical" evidence="1">
    <location>
        <begin position="63"/>
        <end position="81"/>
    </location>
</feature>
<protein>
    <submittedName>
        <fullName evidence="2">Energy-coupled thiamine transporter ThiT</fullName>
    </submittedName>
</protein>
<keyword evidence="1" id="KW-1133">Transmembrane helix</keyword>
<keyword evidence="3" id="KW-1185">Reference proteome</keyword>
<proteinExistence type="predicted"/>